<reference evidence="1 2" key="1">
    <citation type="submission" date="2016-12" db="EMBL/GenBank/DDBJ databases">
        <title>Isolation and genomic insights into novel planktonic Zetaproteobacteria from stratified waters of the Chesapeake Bay.</title>
        <authorList>
            <person name="McAllister S.M."/>
            <person name="Kato S."/>
            <person name="Chan C.S."/>
            <person name="Chiu B.K."/>
            <person name="Field E.K."/>
        </authorList>
    </citation>
    <scope>NUCLEOTIDE SEQUENCE [LARGE SCALE GENOMIC DNA]</scope>
    <source>
        <strain evidence="1 2">CP-5</strain>
    </source>
</reference>
<dbReference type="InterPro" id="IPR036207">
    <property type="entry name" value="B-form_Ocr"/>
</dbReference>
<accession>A0A2K8L8S1</accession>
<dbReference type="KEGG" id="maes:Ga0123461_2251"/>
<name>A0A2K8L8S1_MARES</name>
<gene>
    <name evidence="1" type="ORF">Ga0123461_2251</name>
</gene>
<keyword evidence="2" id="KW-1185">Reference proteome</keyword>
<protein>
    <submittedName>
        <fullName evidence="1">Uncharacterized protein</fullName>
    </submittedName>
</protein>
<dbReference type="AlphaFoldDB" id="A0A2K8L8S1"/>
<dbReference type="RefSeq" id="WP_100278401.1">
    <property type="nucleotide sequence ID" value="NZ_CP018799.1"/>
</dbReference>
<evidence type="ECO:0000313" key="2">
    <source>
        <dbReference type="Proteomes" id="UP000231701"/>
    </source>
</evidence>
<proteinExistence type="predicted"/>
<dbReference type="Proteomes" id="UP000231701">
    <property type="component" value="Chromosome"/>
</dbReference>
<sequence length="113" mass="13028">MTTIEQIKADALEELEERFKAEPDMRYPEDLVSEIADGSVPIYTYELAQVAQSSMDVMLHENELPPAFDGSPTVTNQIATAIYELVQEELYEKLYELQQEHENQQDDEMDMIP</sequence>
<dbReference type="EMBL" id="CP018799">
    <property type="protein sequence ID" value="ATX80656.1"/>
    <property type="molecule type" value="Genomic_DNA"/>
</dbReference>
<evidence type="ECO:0000313" key="1">
    <source>
        <dbReference type="EMBL" id="ATX80656.1"/>
    </source>
</evidence>
<organism evidence="1 2">
    <name type="scientific">Mariprofundus aestuarium</name>
    <dbReference type="NCBI Taxonomy" id="1921086"/>
    <lineage>
        <taxon>Bacteria</taxon>
        <taxon>Pseudomonadati</taxon>
        <taxon>Pseudomonadota</taxon>
        <taxon>Candidatius Mariprofundia</taxon>
        <taxon>Mariprofundales</taxon>
        <taxon>Mariprofundaceae</taxon>
        <taxon>Mariprofundus</taxon>
    </lineage>
</organism>
<dbReference type="Gene3D" id="1.20.120.780">
    <property type="entry name" value="DNA mimic ocr"/>
    <property type="match status" value="1"/>
</dbReference>